<name>A0A1G9AU69_9ACTN</name>
<evidence type="ECO:0000256" key="1">
    <source>
        <dbReference type="ARBA" id="ARBA00001342"/>
    </source>
</evidence>
<feature type="binding site" evidence="13">
    <location>
        <position position="125"/>
    </location>
    <ligand>
        <name>Mg(2+)</name>
        <dbReference type="ChEBI" id="CHEBI:18420"/>
    </ligand>
</feature>
<proteinExistence type="inferred from homology"/>
<feature type="binding site" evidence="13">
    <location>
        <position position="124"/>
    </location>
    <ligand>
        <name>Mg(2+)</name>
        <dbReference type="ChEBI" id="CHEBI:18420"/>
    </ligand>
</feature>
<comment type="catalytic activity">
    <reaction evidence="1">
        <text>4-hydroxy-4-methyl-2-oxoglutarate = 2 pyruvate</text>
        <dbReference type="Rhea" id="RHEA:22748"/>
        <dbReference type="ChEBI" id="CHEBI:15361"/>
        <dbReference type="ChEBI" id="CHEBI:58276"/>
        <dbReference type="EC" id="4.1.3.17"/>
    </reaction>
</comment>
<evidence type="ECO:0000256" key="9">
    <source>
        <dbReference type="ARBA" id="ARBA00029596"/>
    </source>
</evidence>
<evidence type="ECO:0000256" key="4">
    <source>
        <dbReference type="ARBA" id="ARBA00011233"/>
    </source>
</evidence>
<comment type="function">
    <text evidence="8">Catalyzes the aldol cleavage of 4-hydroxy-4-methyl-2-oxoglutarate (HMG) into 2 molecules of pyruvate. Also contains a secondary oxaloacetate (OAA) decarboxylase activity due to the common pyruvate enolate transition state formed following C-C bond cleavage in the retro-aldol and decarboxylation reactions.</text>
</comment>
<comment type="similarity">
    <text evidence="3">Belongs to the class II aldolase/RraA-like family.</text>
</comment>
<evidence type="ECO:0000256" key="3">
    <source>
        <dbReference type="ARBA" id="ARBA00008621"/>
    </source>
</evidence>
<evidence type="ECO:0000256" key="12">
    <source>
        <dbReference type="ARBA" id="ARBA00047973"/>
    </source>
</evidence>
<evidence type="ECO:0000256" key="6">
    <source>
        <dbReference type="ARBA" id="ARBA00012947"/>
    </source>
</evidence>
<comment type="subunit">
    <text evidence="4">Homotrimer.</text>
</comment>
<comment type="catalytic activity">
    <reaction evidence="12">
        <text>oxaloacetate + H(+) = pyruvate + CO2</text>
        <dbReference type="Rhea" id="RHEA:15641"/>
        <dbReference type="ChEBI" id="CHEBI:15361"/>
        <dbReference type="ChEBI" id="CHEBI:15378"/>
        <dbReference type="ChEBI" id="CHEBI:16452"/>
        <dbReference type="ChEBI" id="CHEBI:16526"/>
        <dbReference type="EC" id="4.1.1.112"/>
    </reaction>
</comment>
<evidence type="ECO:0000256" key="13">
    <source>
        <dbReference type="PIRSR" id="PIRSR605493-1"/>
    </source>
</evidence>
<dbReference type="EC" id="4.1.1.112" evidence="6"/>
<dbReference type="GO" id="GO:0046872">
    <property type="term" value="F:metal ion binding"/>
    <property type="evidence" value="ECO:0007669"/>
    <property type="project" value="UniProtKB-KW"/>
</dbReference>
<dbReference type="Gene3D" id="3.50.30.40">
    <property type="entry name" value="Ribonuclease E inhibitor RraA/RraA-like"/>
    <property type="match status" value="1"/>
</dbReference>
<evidence type="ECO:0000313" key="15">
    <source>
        <dbReference type="Proteomes" id="UP000199155"/>
    </source>
</evidence>
<dbReference type="InterPro" id="IPR036704">
    <property type="entry name" value="RraA/RraA-like_sf"/>
</dbReference>
<dbReference type="GO" id="GO:0008948">
    <property type="term" value="F:oxaloacetate decarboxylase activity"/>
    <property type="evidence" value="ECO:0007669"/>
    <property type="project" value="UniProtKB-EC"/>
</dbReference>
<keyword evidence="13" id="KW-0479">Metal-binding</keyword>
<evidence type="ECO:0000256" key="8">
    <source>
        <dbReference type="ARBA" id="ARBA00025046"/>
    </source>
</evidence>
<dbReference type="EC" id="4.1.3.17" evidence="5"/>
<dbReference type="STRING" id="417292.SAMN05421806_106123"/>
<dbReference type="GO" id="GO:0047443">
    <property type="term" value="F:4-hydroxy-4-methyl-2-oxoglutarate aldolase activity"/>
    <property type="evidence" value="ECO:0007669"/>
    <property type="project" value="UniProtKB-EC"/>
</dbReference>
<dbReference type="RefSeq" id="WP_093611162.1">
    <property type="nucleotide sequence ID" value="NZ_FNFF01000006.1"/>
</dbReference>
<accession>A0A1G9AU69</accession>
<dbReference type="Pfam" id="PF03737">
    <property type="entry name" value="RraA-like"/>
    <property type="match status" value="1"/>
</dbReference>
<comment type="cofactor">
    <cofactor evidence="2">
        <name>a divalent metal cation</name>
        <dbReference type="ChEBI" id="CHEBI:60240"/>
    </cofactor>
</comment>
<evidence type="ECO:0000256" key="10">
    <source>
        <dbReference type="ARBA" id="ARBA00030169"/>
    </source>
</evidence>
<evidence type="ECO:0000313" key="14">
    <source>
        <dbReference type="EMBL" id="SDK30125.1"/>
    </source>
</evidence>
<keyword evidence="15" id="KW-1185">Reference proteome</keyword>
<evidence type="ECO:0000256" key="5">
    <source>
        <dbReference type="ARBA" id="ARBA00012213"/>
    </source>
</evidence>
<dbReference type="PANTHER" id="PTHR33254:SF4">
    <property type="entry name" value="4-HYDROXY-4-METHYL-2-OXOGLUTARATE ALDOLASE 3-RELATED"/>
    <property type="match status" value="1"/>
</dbReference>
<dbReference type="AlphaFoldDB" id="A0A1G9AU69"/>
<dbReference type="EMBL" id="FNFF01000006">
    <property type="protein sequence ID" value="SDK30125.1"/>
    <property type="molecule type" value="Genomic_DNA"/>
</dbReference>
<dbReference type="InterPro" id="IPR005493">
    <property type="entry name" value="RraA/RraA-like"/>
</dbReference>
<dbReference type="SUPFAM" id="SSF89562">
    <property type="entry name" value="RraA-like"/>
    <property type="match status" value="1"/>
</dbReference>
<evidence type="ECO:0000256" key="7">
    <source>
        <dbReference type="ARBA" id="ARBA00016549"/>
    </source>
</evidence>
<dbReference type="Proteomes" id="UP000199155">
    <property type="component" value="Unassembled WGS sequence"/>
</dbReference>
<sequence length="227" mass="23827">MNDDEQSSGGGATGSGRADEDRTYDAFRALSPTTLAEAVGRAQVMDLDIRPLWGPAPRIAGPAFTVRCPAGDQLGLHAAIYRAEPGSVLVVEAADARYALAGGNVCAIAQRRGIAGFVMNGAIRDIAEVRASGFPVYARGVVPLPGNKKTVEPFNEPVRVGGVIVHAGDIVVADEEGVVVVPRDRAQDVLTAARLKTAKEEALTLDEWEADHRARIEKSLGEAGFSG</sequence>
<feature type="binding site" evidence="13">
    <location>
        <begin position="102"/>
        <end position="105"/>
    </location>
    <ligand>
        <name>substrate</name>
    </ligand>
</feature>
<dbReference type="CDD" id="cd16841">
    <property type="entry name" value="RraA_family"/>
    <property type="match status" value="1"/>
</dbReference>
<evidence type="ECO:0000256" key="11">
    <source>
        <dbReference type="ARBA" id="ARBA00032305"/>
    </source>
</evidence>
<keyword evidence="13" id="KW-0460">Magnesium</keyword>
<dbReference type="PANTHER" id="PTHR33254">
    <property type="entry name" value="4-HYDROXY-4-METHYL-2-OXOGLUTARATE ALDOLASE 3-RELATED"/>
    <property type="match status" value="1"/>
</dbReference>
<organism evidence="14 15">
    <name type="scientific">Streptomyces indicus</name>
    <dbReference type="NCBI Taxonomy" id="417292"/>
    <lineage>
        <taxon>Bacteria</taxon>
        <taxon>Bacillati</taxon>
        <taxon>Actinomycetota</taxon>
        <taxon>Actinomycetes</taxon>
        <taxon>Kitasatosporales</taxon>
        <taxon>Streptomycetaceae</taxon>
        <taxon>Streptomyces</taxon>
    </lineage>
</organism>
<reference evidence="14 15" key="1">
    <citation type="submission" date="2016-10" db="EMBL/GenBank/DDBJ databases">
        <authorList>
            <person name="de Groot N.N."/>
        </authorList>
    </citation>
    <scope>NUCLEOTIDE SEQUENCE [LARGE SCALE GENOMIC DNA]</scope>
    <source>
        <strain evidence="14 15">CGMCC 4.5727</strain>
    </source>
</reference>
<evidence type="ECO:0000256" key="2">
    <source>
        <dbReference type="ARBA" id="ARBA00001968"/>
    </source>
</evidence>
<protein>
    <recommendedName>
        <fullName evidence="7">Putative 4-hydroxy-4-methyl-2-oxoglutarate aldolase</fullName>
        <ecNumber evidence="6">4.1.1.112</ecNumber>
        <ecNumber evidence="5">4.1.3.17</ecNumber>
    </recommendedName>
    <alternativeName>
        <fullName evidence="11">Oxaloacetate decarboxylase</fullName>
    </alternativeName>
    <alternativeName>
        <fullName evidence="9">Regulator of ribonuclease activity homolog</fullName>
    </alternativeName>
    <alternativeName>
        <fullName evidence="10">RraA-like protein</fullName>
    </alternativeName>
</protein>
<gene>
    <name evidence="14" type="ORF">SAMN05421806_106123</name>
</gene>
<dbReference type="OrthoDB" id="943692at2"/>
<comment type="cofactor">
    <cofactor evidence="13">
        <name>Mg(2+)</name>
        <dbReference type="ChEBI" id="CHEBI:18420"/>
    </cofactor>
</comment>